<dbReference type="AlphaFoldDB" id="B2B3B3"/>
<dbReference type="SUPFAM" id="SSF51735">
    <property type="entry name" value="NAD(P)-binding Rossmann-fold domains"/>
    <property type="match status" value="1"/>
</dbReference>
<dbReference type="KEGG" id="pan:PODANSg7502"/>
<reference evidence="2" key="1">
    <citation type="journal article" date="2008" name="Genome Biol.">
        <title>The genome sequence of the model ascomycete fungus Podospora anserina.</title>
        <authorList>
            <person name="Espagne E."/>
            <person name="Lespinet O."/>
            <person name="Malagnac F."/>
            <person name="Da Silva C."/>
            <person name="Jaillon O."/>
            <person name="Porcel B.M."/>
            <person name="Couloux A."/>
            <person name="Aury J.-M."/>
            <person name="Segurens B."/>
            <person name="Poulain J."/>
            <person name="Anthouard V."/>
            <person name="Grossetete S."/>
            <person name="Khalili H."/>
            <person name="Coppin E."/>
            <person name="Dequard-Chablat M."/>
            <person name="Picard M."/>
            <person name="Contamine V."/>
            <person name="Arnaise S."/>
            <person name="Bourdais A."/>
            <person name="Berteaux-Lecellier V."/>
            <person name="Gautheret D."/>
            <person name="de Vries R.P."/>
            <person name="Battaglia E."/>
            <person name="Coutinho P.M."/>
            <person name="Danchin E.G.J."/>
            <person name="Henrissat B."/>
            <person name="El Khoury R."/>
            <person name="Sainsard-Chanet A."/>
            <person name="Boivin A."/>
            <person name="Pinan-Lucarre B."/>
            <person name="Sellem C.H."/>
            <person name="Debuchy R."/>
            <person name="Wincker P."/>
            <person name="Weissenbach J."/>
            <person name="Silar P."/>
        </authorList>
    </citation>
    <scope>NUCLEOTIDE SEQUENCE [LARGE SCALE GENOMIC DNA]</scope>
    <source>
        <strain evidence="2">S mat+</strain>
    </source>
</reference>
<reference evidence="2" key="2">
    <citation type="submission" date="2008-07" db="EMBL/GenBank/DDBJ databases">
        <authorList>
            <person name="Genoscope - CEA"/>
        </authorList>
    </citation>
    <scope>NUCLEOTIDE SEQUENCE</scope>
    <source>
        <strain evidence="2">S mat+</strain>
    </source>
</reference>
<dbReference type="PANTHER" id="PTHR43162">
    <property type="match status" value="1"/>
</dbReference>
<dbReference type="Gene3D" id="3.40.50.720">
    <property type="entry name" value="NAD(P)-binding Rossmann-like Domain"/>
    <property type="match status" value="1"/>
</dbReference>
<sequence length="277" mass="30667">MTTTNPQNPTIFLTSATGSQGLNLARLLRSQSPLWPLRSLTSPATTTLSFLGVTLTQGSWDNLPSLAKSAGIKQIVYSSAAALSSLKEHFNVDRDSSPVIVASLKSKQAIENEIKLGDWDSWTILRGANFMENFLEPKVGIRKPGVWRMPFKKGVKLPFVATVDIAKFAVEAFKDSVGRLKGMEVNIVGEELTPEKVMEILGRVTGREIRFEEVSDEKVEREKGENPFVTTGLAVRVMGRFMKREETEEWGVKLTGLEEFLRGSEEGVSETYLKGRG</sequence>
<feature type="domain" description="NmrA-like" evidence="1">
    <location>
        <begin position="66"/>
        <end position="225"/>
    </location>
</feature>
<dbReference type="EMBL" id="CU638744">
    <property type="protein sequence ID" value="CAP71599.1"/>
    <property type="molecule type" value="Genomic_DNA"/>
</dbReference>
<dbReference type="InterPro" id="IPR008030">
    <property type="entry name" value="NmrA-like"/>
</dbReference>
<name>B2B3B3_PODAN</name>
<dbReference type="Pfam" id="PF05368">
    <property type="entry name" value="NmrA"/>
    <property type="match status" value="1"/>
</dbReference>
<dbReference type="InterPro" id="IPR051604">
    <property type="entry name" value="Ergot_Alk_Oxidoreductase"/>
</dbReference>
<proteinExistence type="predicted"/>
<dbReference type="PANTHER" id="PTHR43162:SF1">
    <property type="entry name" value="PRESTALK A DIFFERENTIATION PROTEIN A"/>
    <property type="match status" value="1"/>
</dbReference>
<evidence type="ECO:0000313" key="2">
    <source>
        <dbReference type="EMBL" id="CAP71599.1"/>
    </source>
</evidence>
<dbReference type="InterPro" id="IPR036291">
    <property type="entry name" value="NAD(P)-bd_dom_sf"/>
</dbReference>
<evidence type="ECO:0000259" key="1">
    <source>
        <dbReference type="Pfam" id="PF05368"/>
    </source>
</evidence>
<dbReference type="HOGENOM" id="CLU_007383_8_4_1"/>
<protein>
    <submittedName>
        <fullName evidence="2">Podospora anserina S mat+ genomic DNA chromosome 6, supercontig 2</fullName>
    </submittedName>
</protein>
<accession>B2B3B3</accession>
<organism evidence="2">
    <name type="scientific">Podospora anserina (strain S / ATCC MYA-4624 / DSM 980 / FGSC 10383)</name>
    <name type="common">Pleurage anserina</name>
    <dbReference type="NCBI Taxonomy" id="515849"/>
    <lineage>
        <taxon>Eukaryota</taxon>
        <taxon>Fungi</taxon>
        <taxon>Dikarya</taxon>
        <taxon>Ascomycota</taxon>
        <taxon>Pezizomycotina</taxon>
        <taxon>Sordariomycetes</taxon>
        <taxon>Sordariomycetidae</taxon>
        <taxon>Sordariales</taxon>
        <taxon>Podosporaceae</taxon>
        <taxon>Podospora</taxon>
        <taxon>Podospora anserina</taxon>
    </lineage>
</organism>